<dbReference type="Ensembl" id="ENSECRT00000030173.1">
    <property type="protein sequence ID" value="ENSECRP00000029548.1"/>
    <property type="gene ID" value="ENSECRG00000020032.1"/>
</dbReference>
<keyword evidence="4 8" id="KW-0732">Signal</keyword>
<reference evidence="9" key="1">
    <citation type="submission" date="2021-06" db="EMBL/GenBank/DDBJ databases">
        <authorList>
            <consortium name="Wellcome Sanger Institute Data Sharing"/>
        </authorList>
    </citation>
    <scope>NUCLEOTIDE SEQUENCE [LARGE SCALE GENOMIC DNA]</scope>
</reference>
<dbReference type="PROSITE" id="PS51275">
    <property type="entry name" value="PEPTIDASE_C26_GGH"/>
    <property type="match status" value="1"/>
</dbReference>
<dbReference type="AlphaFoldDB" id="A0A8C4TAF4"/>
<dbReference type="PANTHER" id="PTHR11315">
    <property type="entry name" value="PROTEASE FAMILY C26 GAMMA-GLUTAMYL HYDROLASE"/>
    <property type="match status" value="1"/>
</dbReference>
<gene>
    <name evidence="9" type="primary">zgc:171566</name>
</gene>
<dbReference type="PROSITE" id="PS51273">
    <property type="entry name" value="GATASE_TYPE_1"/>
    <property type="match status" value="1"/>
</dbReference>
<evidence type="ECO:0000313" key="10">
    <source>
        <dbReference type="Proteomes" id="UP000694620"/>
    </source>
</evidence>
<evidence type="ECO:0000256" key="8">
    <source>
        <dbReference type="SAM" id="SignalP"/>
    </source>
</evidence>
<dbReference type="InterPro" id="IPR011697">
    <property type="entry name" value="Peptidase_C26"/>
</dbReference>
<feature type="signal peptide" evidence="8">
    <location>
        <begin position="1"/>
        <end position="19"/>
    </location>
</feature>
<feature type="active site" description="Proton donor" evidence="6">
    <location>
        <position position="245"/>
    </location>
</feature>
<evidence type="ECO:0000256" key="4">
    <source>
        <dbReference type="ARBA" id="ARBA00022729"/>
    </source>
</evidence>
<sequence length="319" mass="36282">MKKMNSMALVLLVVYGVMCSQILPAFSSIRLNNRPIIGILAQENRLRDPQPQGTSYIAASYVKYLEAAGARVVPIRINLTDAEYEKLFYSINGLLLPGGEVDLETSQYARIAKIFYNLAVKANDDSDYFPIWGICLGFEQLTVLTSGINVLTKTKTQGVGMPLSFTSDAMESRLFGFFPEDLMQALATEDITANYHEWSLSVQNYTANAKLMNFYKILSTNTDGKIEFISTMEAFKYPFYGMQWHPEKNAFEWVDKSGMSHSPSALKAAFYTADFFVNEAKKNFHYFEDEEDESKALIYNYCPVFKGQDSIFIQNYYFD</sequence>
<dbReference type="RefSeq" id="XP_028680729.1">
    <property type="nucleotide sequence ID" value="XM_028824896.2"/>
</dbReference>
<comment type="subcellular location">
    <subcellularLocation>
        <location evidence="1">Secreted</location>
        <location evidence="1">Extracellular space</location>
    </subcellularLocation>
</comment>
<evidence type="ECO:0000256" key="2">
    <source>
        <dbReference type="ARBA" id="ARBA00011083"/>
    </source>
</evidence>
<dbReference type="FunFam" id="3.40.50.880:FF:000024">
    <property type="entry name" value="Folate gamma-glutamyl hydrolase"/>
    <property type="match status" value="1"/>
</dbReference>
<dbReference type="PANTHER" id="PTHR11315:SF10">
    <property type="entry name" value="FOLATE GAMMA-GLUTAMYL HYDROLASE"/>
    <property type="match status" value="1"/>
</dbReference>
<accession>A0A8C4TAF4</accession>
<evidence type="ECO:0000256" key="7">
    <source>
        <dbReference type="PROSITE-ProRule" id="PRU00607"/>
    </source>
</evidence>
<feature type="active site" evidence="7">
    <location>
        <position position="245"/>
    </location>
</feature>
<dbReference type="GO" id="GO:0034722">
    <property type="term" value="F:gamma-glutamyl-peptidase activity"/>
    <property type="evidence" value="ECO:0007669"/>
    <property type="project" value="UniProtKB-UniRule"/>
</dbReference>
<dbReference type="GeneTree" id="ENSGT00490000043388"/>
<proteinExistence type="inferred from homology"/>
<organism evidence="9 10">
    <name type="scientific">Erpetoichthys calabaricus</name>
    <name type="common">Rope fish</name>
    <name type="synonym">Calamoichthys calabaricus</name>
    <dbReference type="NCBI Taxonomy" id="27687"/>
    <lineage>
        <taxon>Eukaryota</taxon>
        <taxon>Metazoa</taxon>
        <taxon>Chordata</taxon>
        <taxon>Craniata</taxon>
        <taxon>Vertebrata</taxon>
        <taxon>Euteleostomi</taxon>
        <taxon>Actinopterygii</taxon>
        <taxon>Polypteriformes</taxon>
        <taxon>Polypteridae</taxon>
        <taxon>Erpetoichthys</taxon>
    </lineage>
</organism>
<keyword evidence="3" id="KW-0964">Secreted</keyword>
<dbReference type="OrthoDB" id="64220at2759"/>
<evidence type="ECO:0000256" key="1">
    <source>
        <dbReference type="ARBA" id="ARBA00004239"/>
    </source>
</evidence>
<reference evidence="9" key="3">
    <citation type="submission" date="2025-09" db="UniProtKB">
        <authorList>
            <consortium name="Ensembl"/>
        </authorList>
    </citation>
    <scope>IDENTIFICATION</scope>
</reference>
<dbReference type="EC" id="3.4.19.9" evidence="7"/>
<evidence type="ECO:0000256" key="3">
    <source>
        <dbReference type="ARBA" id="ARBA00022525"/>
    </source>
</evidence>
<comment type="similarity">
    <text evidence="2">Belongs to the peptidase C26 family.</text>
</comment>
<evidence type="ECO:0000256" key="5">
    <source>
        <dbReference type="ARBA" id="ARBA00022801"/>
    </source>
</evidence>
<dbReference type="Pfam" id="PF07722">
    <property type="entry name" value="Peptidase_C26"/>
    <property type="match status" value="1"/>
</dbReference>
<dbReference type="GO" id="GO:0005773">
    <property type="term" value="C:vacuole"/>
    <property type="evidence" value="ECO:0007669"/>
    <property type="project" value="TreeGrafter"/>
</dbReference>
<evidence type="ECO:0000313" key="9">
    <source>
        <dbReference type="Ensembl" id="ENSECRP00000029548.1"/>
    </source>
</evidence>
<keyword evidence="5 7" id="KW-0378">Hydrolase</keyword>
<reference evidence="9" key="2">
    <citation type="submission" date="2025-08" db="UniProtKB">
        <authorList>
            <consortium name="Ensembl"/>
        </authorList>
    </citation>
    <scope>IDENTIFICATION</scope>
</reference>
<dbReference type="SUPFAM" id="SSF52317">
    <property type="entry name" value="Class I glutamine amidotransferase-like"/>
    <property type="match status" value="1"/>
</dbReference>
<feature type="chain" id="PRO_5034945939" description="folate gamma-glutamyl hydrolase" evidence="8">
    <location>
        <begin position="20"/>
        <end position="319"/>
    </location>
</feature>
<name>A0A8C4TAF4_ERPCA</name>
<dbReference type="GeneID" id="114668885"/>
<dbReference type="Proteomes" id="UP000694620">
    <property type="component" value="Chromosome 18"/>
</dbReference>
<dbReference type="InterPro" id="IPR029062">
    <property type="entry name" value="Class_I_gatase-like"/>
</dbReference>
<dbReference type="Gene3D" id="3.40.50.880">
    <property type="match status" value="1"/>
</dbReference>
<dbReference type="GO" id="GO:0046900">
    <property type="term" value="P:tetrahydrofolylpolyglutamate metabolic process"/>
    <property type="evidence" value="ECO:0007669"/>
    <property type="project" value="TreeGrafter"/>
</dbReference>
<keyword evidence="10" id="KW-1185">Reference proteome</keyword>
<evidence type="ECO:0000256" key="6">
    <source>
        <dbReference type="PIRSR" id="PIRSR615527-1"/>
    </source>
</evidence>
<dbReference type="InterPro" id="IPR015527">
    <property type="entry name" value="Pept_C26_g-glut_hydrolase"/>
</dbReference>
<protein>
    <recommendedName>
        <fullName evidence="7">folate gamma-glutamyl hydrolase</fullName>
        <ecNumber evidence="7">3.4.19.9</ecNumber>
    </recommendedName>
</protein>
<comment type="catalytic activity">
    <reaction evidence="7">
        <text>(6S)-5,6,7,8-tetrahydrofolyl-(gamma-L-Glu)(n) + (n-1) H2O = (6S)-5,6,7,8-tetrahydrofolate + (n-1) L-glutamate</text>
        <dbReference type="Rhea" id="RHEA:56784"/>
        <dbReference type="Rhea" id="RHEA-COMP:14738"/>
        <dbReference type="ChEBI" id="CHEBI:15377"/>
        <dbReference type="ChEBI" id="CHEBI:29985"/>
        <dbReference type="ChEBI" id="CHEBI:57453"/>
        <dbReference type="ChEBI" id="CHEBI:141005"/>
        <dbReference type="EC" id="3.4.19.9"/>
    </reaction>
</comment>
<feature type="active site" description="Nucleophile" evidence="6 7">
    <location>
        <position position="135"/>
    </location>
</feature>
<dbReference type="GO" id="GO:0005576">
    <property type="term" value="C:extracellular region"/>
    <property type="evidence" value="ECO:0007669"/>
    <property type="project" value="UniProtKB-SubCell"/>
</dbReference>